<comment type="caution">
    <text evidence="1">The sequence shown here is derived from an EMBL/GenBank/DDBJ whole genome shotgun (WGS) entry which is preliminary data.</text>
</comment>
<keyword evidence="2" id="KW-1185">Reference proteome</keyword>
<proteinExistence type="predicted"/>
<evidence type="ECO:0000313" key="2">
    <source>
        <dbReference type="Proteomes" id="UP000320239"/>
    </source>
</evidence>
<protein>
    <submittedName>
        <fullName evidence="1">Uncharacterized protein</fullName>
    </submittedName>
</protein>
<dbReference type="AlphaFoldDB" id="A0A561WC41"/>
<gene>
    <name evidence="1" type="ORF">FHX34_103955</name>
</gene>
<reference evidence="1 2" key="1">
    <citation type="submission" date="2019-06" db="EMBL/GenBank/DDBJ databases">
        <title>Sequencing the genomes of 1000 actinobacteria strains.</title>
        <authorList>
            <person name="Klenk H.-P."/>
        </authorList>
    </citation>
    <scope>NUCLEOTIDE SEQUENCE [LARGE SCALE GENOMIC DNA]</scope>
    <source>
        <strain evidence="1 2">DSM 43866</strain>
    </source>
</reference>
<accession>A0A561WC41</accession>
<dbReference type="RefSeq" id="WP_122980031.1">
    <property type="nucleotide sequence ID" value="NZ_BOMX01000155.1"/>
</dbReference>
<sequence length="89" mass="9710">MTAQRVPVQRGALSEPYIMIMKFDPSKAELSKFGDTYADSKFSRAEAEHDARTAADQAALEGIDAQYIVVRAEAVTGFASYQVPGHLSE</sequence>
<organism evidence="1 2">
    <name type="scientific">Actinoplanes teichomyceticus</name>
    <dbReference type="NCBI Taxonomy" id="1867"/>
    <lineage>
        <taxon>Bacteria</taxon>
        <taxon>Bacillati</taxon>
        <taxon>Actinomycetota</taxon>
        <taxon>Actinomycetes</taxon>
        <taxon>Micromonosporales</taxon>
        <taxon>Micromonosporaceae</taxon>
        <taxon>Actinoplanes</taxon>
    </lineage>
</organism>
<evidence type="ECO:0000313" key="1">
    <source>
        <dbReference type="EMBL" id="TWG21417.1"/>
    </source>
</evidence>
<dbReference type="EMBL" id="VIWY01000003">
    <property type="protein sequence ID" value="TWG21417.1"/>
    <property type="molecule type" value="Genomic_DNA"/>
</dbReference>
<name>A0A561WC41_ACTTI</name>
<dbReference type="Proteomes" id="UP000320239">
    <property type="component" value="Unassembled WGS sequence"/>
</dbReference>